<proteinExistence type="predicted"/>
<gene>
    <name evidence="2" type="ORF">BDK51DRAFT_52219</name>
</gene>
<feature type="compositionally biased region" description="Low complexity" evidence="1">
    <location>
        <begin position="182"/>
        <end position="194"/>
    </location>
</feature>
<reference evidence="3" key="1">
    <citation type="journal article" date="2018" name="Nat. Microbiol.">
        <title>Leveraging single-cell genomics to expand the fungal tree of life.</title>
        <authorList>
            <person name="Ahrendt S.R."/>
            <person name="Quandt C.A."/>
            <person name="Ciobanu D."/>
            <person name="Clum A."/>
            <person name="Salamov A."/>
            <person name="Andreopoulos B."/>
            <person name="Cheng J.F."/>
            <person name="Woyke T."/>
            <person name="Pelin A."/>
            <person name="Henrissat B."/>
            <person name="Reynolds N.K."/>
            <person name="Benny G.L."/>
            <person name="Smith M.E."/>
            <person name="James T.Y."/>
            <person name="Grigoriev I.V."/>
        </authorList>
    </citation>
    <scope>NUCLEOTIDE SEQUENCE [LARGE SCALE GENOMIC DNA]</scope>
</reference>
<feature type="compositionally biased region" description="Basic residues" evidence="1">
    <location>
        <begin position="14"/>
        <end position="28"/>
    </location>
</feature>
<sequence length="216" mass="23248">MPHRDSAGLPVGRRPTRSRSRTRKHSQRRASSPPPLPSRPAEEEFSFLHDAEGALSHVLAQALRFVDEGMVGEDKPQGGGGAPDVAPPPPPRKDSLSTTDEAAAFFRGRLSIGEPLALDISFARSLPPMPVAENGAGATAIRHRKARNREVQVFGGSLPTSAPLRIDTGVHMLSPRSDSLEDSQASSDSTSWASCRILPRHTRSRSPGESRCPHHP</sequence>
<protein>
    <submittedName>
        <fullName evidence="2">Uncharacterized protein</fullName>
    </submittedName>
</protein>
<keyword evidence="3" id="KW-1185">Reference proteome</keyword>
<evidence type="ECO:0000313" key="3">
    <source>
        <dbReference type="Proteomes" id="UP000269721"/>
    </source>
</evidence>
<accession>A0A4P9W3C4</accession>
<dbReference type="EMBL" id="KZ997894">
    <property type="protein sequence ID" value="RKO86811.1"/>
    <property type="molecule type" value="Genomic_DNA"/>
</dbReference>
<feature type="region of interest" description="Disordered" evidence="1">
    <location>
        <begin position="1"/>
        <end position="48"/>
    </location>
</feature>
<name>A0A4P9W3C4_9FUNG</name>
<evidence type="ECO:0000313" key="2">
    <source>
        <dbReference type="EMBL" id="RKO86811.1"/>
    </source>
</evidence>
<feature type="compositionally biased region" description="Basic and acidic residues" evidence="1">
    <location>
        <begin position="206"/>
        <end position="216"/>
    </location>
</feature>
<evidence type="ECO:0000256" key="1">
    <source>
        <dbReference type="SAM" id="MobiDB-lite"/>
    </source>
</evidence>
<feature type="region of interest" description="Disordered" evidence="1">
    <location>
        <begin position="173"/>
        <end position="216"/>
    </location>
</feature>
<dbReference type="AlphaFoldDB" id="A0A4P9W3C4"/>
<feature type="region of interest" description="Disordered" evidence="1">
    <location>
        <begin position="69"/>
        <end position="99"/>
    </location>
</feature>
<dbReference type="Proteomes" id="UP000269721">
    <property type="component" value="Unassembled WGS sequence"/>
</dbReference>
<organism evidence="2 3">
    <name type="scientific">Blyttiomyces helicus</name>
    <dbReference type="NCBI Taxonomy" id="388810"/>
    <lineage>
        <taxon>Eukaryota</taxon>
        <taxon>Fungi</taxon>
        <taxon>Fungi incertae sedis</taxon>
        <taxon>Chytridiomycota</taxon>
        <taxon>Chytridiomycota incertae sedis</taxon>
        <taxon>Chytridiomycetes</taxon>
        <taxon>Chytridiomycetes incertae sedis</taxon>
        <taxon>Blyttiomyces</taxon>
    </lineage>
</organism>